<dbReference type="InterPro" id="IPR036388">
    <property type="entry name" value="WH-like_DNA-bd_sf"/>
</dbReference>
<dbReference type="PRINTS" id="PR00039">
    <property type="entry name" value="HTHLYSR"/>
</dbReference>
<dbReference type="GO" id="GO:0000976">
    <property type="term" value="F:transcription cis-regulatory region binding"/>
    <property type="evidence" value="ECO:0007669"/>
    <property type="project" value="TreeGrafter"/>
</dbReference>
<reference evidence="6 7" key="1">
    <citation type="journal article" date="2015" name="Int. J. Syst. Evol. Microbiol.">
        <title>Sporolactobacillus shoreae sp. nov. and Sporolactobacillus spathodeae sp. nov., two spore-forming lactic acid bacteria isolated from tree barks in Thailand.</title>
        <authorList>
            <person name="Thamacharoensuk T."/>
            <person name="Kitahara M."/>
            <person name="Ohkuma M."/>
            <person name="Thongchul N."/>
            <person name="Tanasupawat S."/>
        </authorList>
    </citation>
    <scope>NUCLEOTIDE SEQUENCE [LARGE SCALE GENOMIC DNA]</scope>
    <source>
        <strain evidence="6 7">BK92</strain>
    </source>
</reference>
<evidence type="ECO:0000256" key="4">
    <source>
        <dbReference type="ARBA" id="ARBA00023163"/>
    </source>
</evidence>
<dbReference type="InterPro" id="IPR036390">
    <property type="entry name" value="WH_DNA-bd_sf"/>
</dbReference>
<dbReference type="EMBL" id="SRJD01000011">
    <property type="protein sequence ID" value="TGA97813.1"/>
    <property type="molecule type" value="Genomic_DNA"/>
</dbReference>
<dbReference type="PROSITE" id="PS50931">
    <property type="entry name" value="HTH_LYSR"/>
    <property type="match status" value="1"/>
</dbReference>
<comment type="similarity">
    <text evidence="1">Belongs to the LysR transcriptional regulatory family.</text>
</comment>
<dbReference type="SUPFAM" id="SSF46785">
    <property type="entry name" value="Winged helix' DNA-binding domain"/>
    <property type="match status" value="1"/>
</dbReference>
<accession>A0A4Z0GLF1</accession>
<proteinExistence type="inferred from homology"/>
<evidence type="ECO:0000259" key="5">
    <source>
        <dbReference type="PROSITE" id="PS50931"/>
    </source>
</evidence>
<dbReference type="GO" id="GO:0003700">
    <property type="term" value="F:DNA-binding transcription factor activity"/>
    <property type="evidence" value="ECO:0007669"/>
    <property type="project" value="InterPro"/>
</dbReference>
<comment type="caution">
    <text evidence="6">The sequence shown here is derived from an EMBL/GenBank/DDBJ whole genome shotgun (WGS) entry which is preliminary data.</text>
</comment>
<dbReference type="PANTHER" id="PTHR30126:SF40">
    <property type="entry name" value="HTH-TYPE TRANSCRIPTIONAL REGULATOR GLTR"/>
    <property type="match status" value="1"/>
</dbReference>
<sequence>MELRNLKTFRLAAEKLNFTQAAKLLNLSQPAVTAQIRSLENEIGHPLFFRIGKQTFLTSRGAIMKRYADRLFTSLDEMRRELSEPDPSGTVRLVIAASETFCTHYFPMIIRKYLDHFPGSGIRLVSCDSDQVITGIDSNEYDIGIISGTYHKNGITNVVISEEEDLVLIASQNLVRKQKPSELVHHFPFIRYEISGTFHQQMENYIREAGINPQNVIVSSSLEAVKSAVMNDIGIGLISRNLVRSELVAGQLIEIPFNKKPVKIMTSLIIATHKLSDERTMRLIRLIEQNWNAIHTDRL</sequence>
<dbReference type="RefSeq" id="WP_135348745.1">
    <property type="nucleotide sequence ID" value="NZ_SRJD01000011.1"/>
</dbReference>
<dbReference type="InterPro" id="IPR005119">
    <property type="entry name" value="LysR_subst-bd"/>
</dbReference>
<evidence type="ECO:0000256" key="3">
    <source>
        <dbReference type="ARBA" id="ARBA00023125"/>
    </source>
</evidence>
<evidence type="ECO:0000313" key="6">
    <source>
        <dbReference type="EMBL" id="TGA97813.1"/>
    </source>
</evidence>
<dbReference type="Proteomes" id="UP000298347">
    <property type="component" value="Unassembled WGS sequence"/>
</dbReference>
<dbReference type="Pfam" id="PF03466">
    <property type="entry name" value="LysR_substrate"/>
    <property type="match status" value="1"/>
</dbReference>
<evidence type="ECO:0000256" key="2">
    <source>
        <dbReference type="ARBA" id="ARBA00023015"/>
    </source>
</evidence>
<keyword evidence="2" id="KW-0805">Transcription regulation</keyword>
<dbReference type="InterPro" id="IPR000847">
    <property type="entry name" value="LysR_HTH_N"/>
</dbReference>
<organism evidence="6 7">
    <name type="scientific">Sporolactobacillus shoreae</name>
    <dbReference type="NCBI Taxonomy" id="1465501"/>
    <lineage>
        <taxon>Bacteria</taxon>
        <taxon>Bacillati</taxon>
        <taxon>Bacillota</taxon>
        <taxon>Bacilli</taxon>
        <taxon>Bacillales</taxon>
        <taxon>Sporolactobacillaceae</taxon>
        <taxon>Sporolactobacillus</taxon>
    </lineage>
</organism>
<evidence type="ECO:0000313" key="7">
    <source>
        <dbReference type="Proteomes" id="UP000298347"/>
    </source>
</evidence>
<dbReference type="Pfam" id="PF00126">
    <property type="entry name" value="HTH_1"/>
    <property type="match status" value="1"/>
</dbReference>
<keyword evidence="3" id="KW-0238">DNA-binding</keyword>
<keyword evidence="7" id="KW-1185">Reference proteome</keyword>
<gene>
    <name evidence="6" type="ORF">E4665_10465</name>
</gene>
<dbReference type="AlphaFoldDB" id="A0A4Z0GLF1"/>
<dbReference type="OrthoDB" id="9785745at2"/>
<dbReference type="Gene3D" id="3.40.190.10">
    <property type="entry name" value="Periplasmic binding protein-like II"/>
    <property type="match status" value="2"/>
</dbReference>
<evidence type="ECO:0000256" key="1">
    <source>
        <dbReference type="ARBA" id="ARBA00009437"/>
    </source>
</evidence>
<dbReference type="SUPFAM" id="SSF53850">
    <property type="entry name" value="Periplasmic binding protein-like II"/>
    <property type="match status" value="1"/>
</dbReference>
<dbReference type="PANTHER" id="PTHR30126">
    <property type="entry name" value="HTH-TYPE TRANSCRIPTIONAL REGULATOR"/>
    <property type="match status" value="1"/>
</dbReference>
<feature type="domain" description="HTH lysR-type" evidence="5">
    <location>
        <begin position="1"/>
        <end position="58"/>
    </location>
</feature>
<protein>
    <submittedName>
        <fullName evidence="6">LysR family transcriptional regulator</fullName>
    </submittedName>
</protein>
<keyword evidence="4" id="KW-0804">Transcription</keyword>
<name>A0A4Z0GLF1_9BACL</name>
<dbReference type="Gene3D" id="1.10.10.10">
    <property type="entry name" value="Winged helix-like DNA-binding domain superfamily/Winged helix DNA-binding domain"/>
    <property type="match status" value="1"/>
</dbReference>